<feature type="binding site" evidence="6">
    <location>
        <position position="42"/>
    </location>
    <ligand>
        <name>ATP</name>
        <dbReference type="ChEBI" id="CHEBI:30616"/>
    </ligand>
</feature>
<dbReference type="PROSITE" id="PS50005">
    <property type="entry name" value="TPR"/>
    <property type="match status" value="2"/>
</dbReference>
<keyword evidence="7" id="KW-1133">Transmembrane helix</keyword>
<dbReference type="SUPFAM" id="SSF48452">
    <property type="entry name" value="TPR-like"/>
    <property type="match status" value="1"/>
</dbReference>
<dbReference type="InterPro" id="IPR017441">
    <property type="entry name" value="Protein_kinase_ATP_BS"/>
</dbReference>
<organism evidence="9 10">
    <name type="scientific">Pseudoteredinibacter isoporae</name>
    <dbReference type="NCBI Taxonomy" id="570281"/>
    <lineage>
        <taxon>Bacteria</taxon>
        <taxon>Pseudomonadati</taxon>
        <taxon>Pseudomonadota</taxon>
        <taxon>Gammaproteobacteria</taxon>
        <taxon>Cellvibrionales</taxon>
        <taxon>Cellvibrionaceae</taxon>
        <taxon>Pseudoteredinibacter</taxon>
    </lineage>
</organism>
<evidence type="ECO:0000256" key="2">
    <source>
        <dbReference type="ARBA" id="ARBA00022741"/>
    </source>
</evidence>
<keyword evidence="3 9" id="KW-0418">Kinase</keyword>
<dbReference type="RefSeq" id="WP_166851635.1">
    <property type="nucleotide sequence ID" value="NZ_JAAONY010000001.1"/>
</dbReference>
<dbReference type="InterPro" id="IPR000719">
    <property type="entry name" value="Prot_kinase_dom"/>
</dbReference>
<feature type="repeat" description="TPR" evidence="5">
    <location>
        <begin position="620"/>
        <end position="653"/>
    </location>
</feature>
<evidence type="ECO:0000313" key="9">
    <source>
        <dbReference type="EMBL" id="MBB6520311.1"/>
    </source>
</evidence>
<evidence type="ECO:0000256" key="1">
    <source>
        <dbReference type="ARBA" id="ARBA00022679"/>
    </source>
</evidence>
<dbReference type="PROSITE" id="PS50011">
    <property type="entry name" value="PROTEIN_KINASE_DOM"/>
    <property type="match status" value="1"/>
</dbReference>
<keyword evidence="4 6" id="KW-0067">ATP-binding</keyword>
<evidence type="ECO:0000256" key="5">
    <source>
        <dbReference type="PROSITE-ProRule" id="PRU00339"/>
    </source>
</evidence>
<dbReference type="GO" id="GO:0004674">
    <property type="term" value="F:protein serine/threonine kinase activity"/>
    <property type="evidence" value="ECO:0007669"/>
    <property type="project" value="UniProtKB-EC"/>
</dbReference>
<keyword evidence="1 9" id="KW-0808">Transferase</keyword>
<dbReference type="PANTHER" id="PTHR43289">
    <property type="entry name" value="MITOGEN-ACTIVATED PROTEIN KINASE KINASE KINASE 20-RELATED"/>
    <property type="match status" value="1"/>
</dbReference>
<evidence type="ECO:0000256" key="6">
    <source>
        <dbReference type="PROSITE-ProRule" id="PRU10141"/>
    </source>
</evidence>
<evidence type="ECO:0000256" key="7">
    <source>
        <dbReference type="SAM" id="Phobius"/>
    </source>
</evidence>
<dbReference type="CDD" id="cd14014">
    <property type="entry name" value="STKc_PknB_like"/>
    <property type="match status" value="1"/>
</dbReference>
<dbReference type="InParanoid" id="A0A7X0JS00"/>
<gene>
    <name evidence="9" type="ORF">HNR48_000589</name>
</gene>
<dbReference type="EC" id="2.7.11.1" evidence="9"/>
<keyword evidence="5" id="KW-0802">TPR repeat</keyword>
<sequence>MDSADHPQSIANYRVQSVIGKGGMGVVYLAEDDRLQRQVAIKCINEQITDDVLTERLRHEAQLLAQLNHPNVVQVYDFIDDGENLALVMEYVEGRTLRQYMRENLCDQKQKLLFLAQIADGLAAAHNAGIVHRDLKLDNVLVNRKGLLKLTDFGIAKSQDPDVTQLTQHDAVSGSYSAMSPEQICGEKVGPGSDLFAFGILAWRMFLGRHPFGDEAGQLLMVEKILNNEPEQLCESETELPAELCQLIDKLLIKDPKQRPSNAAWLARQLQILLPQVSDELSGEMTAHNILRSDYEAPSRQSRYLLRFAKVLSLACMLGLSAFAFIKFKPLDLLFAKPVTHIAVIEPELEGEQAEQYRELQASLFLALQDSVRSLDNSQLVSPKEVRSARRSGGKLGAAVGADIVLSSQLQCQLQRCQLTLSKLAGKRWTVLKQDRLTLVHKNLLDAHASGQEAVRKLFGATGDAKHLSEVVSEEDYQLYLDIRRKKDDDPRAADQLLDQLEAIQRRAPRFDRIYSLYADISLTQQRRHHHGDYLNRLRSMLEKAPAPLSQSIFYQKLWFELYLKSEEYSKAIGSIEVLDKLKLDRWVSERMRAQVALAKGENQEAIRLFQERLAERSSSQAYRNLAMAYWKDGNKELAIQNLKSSLTFSPESVQSHSLLASIFLSSGDLAEAKAIYETMLDTHPVEGVYESMGLLSLLERNYEAAIDYFSKAKALKPNDRLYTLYLGDSYLLADKEPQAKTQYRLLSEMPVDEDNAKEHSYLARALIQQGQTMDALRVLQKAQTLDARDKSVAFASALVYSKVENTASGLLWIETSLELGIEKNWFALPWFDSLCNSSTSAQDFESVIGLSCPIRDENAAVSTQ</sequence>
<dbReference type="Pfam" id="PF13432">
    <property type="entry name" value="TPR_16"/>
    <property type="match status" value="2"/>
</dbReference>
<feature type="repeat" description="TPR" evidence="5">
    <location>
        <begin position="687"/>
        <end position="720"/>
    </location>
</feature>
<protein>
    <submittedName>
        <fullName evidence="9">Serine/threonine-protein kinase</fullName>
        <ecNumber evidence="9">2.7.11.1</ecNumber>
    </submittedName>
</protein>
<proteinExistence type="predicted"/>
<dbReference type="EMBL" id="JACHHT010000001">
    <property type="protein sequence ID" value="MBB6520311.1"/>
    <property type="molecule type" value="Genomic_DNA"/>
</dbReference>
<name>A0A7X0JS00_9GAMM</name>
<dbReference type="GO" id="GO:0005524">
    <property type="term" value="F:ATP binding"/>
    <property type="evidence" value="ECO:0007669"/>
    <property type="project" value="UniProtKB-UniRule"/>
</dbReference>
<dbReference type="Gene3D" id="1.10.510.10">
    <property type="entry name" value="Transferase(Phosphotransferase) domain 1"/>
    <property type="match status" value="1"/>
</dbReference>
<dbReference type="SUPFAM" id="SSF56112">
    <property type="entry name" value="Protein kinase-like (PK-like)"/>
    <property type="match status" value="1"/>
</dbReference>
<dbReference type="InterPro" id="IPR011009">
    <property type="entry name" value="Kinase-like_dom_sf"/>
</dbReference>
<accession>A0A7X0JS00</accession>
<keyword evidence="10" id="KW-1185">Reference proteome</keyword>
<dbReference type="SMART" id="SM00220">
    <property type="entry name" value="S_TKc"/>
    <property type="match status" value="1"/>
</dbReference>
<dbReference type="Gene3D" id="1.25.40.10">
    <property type="entry name" value="Tetratricopeptide repeat domain"/>
    <property type="match status" value="1"/>
</dbReference>
<keyword evidence="2 6" id="KW-0547">Nucleotide-binding</keyword>
<dbReference type="PANTHER" id="PTHR43289:SF6">
    <property type="entry name" value="SERINE_THREONINE-PROTEIN KINASE NEKL-3"/>
    <property type="match status" value="1"/>
</dbReference>
<comment type="caution">
    <text evidence="9">The sequence shown here is derived from an EMBL/GenBank/DDBJ whole genome shotgun (WGS) entry which is preliminary data.</text>
</comment>
<evidence type="ECO:0000256" key="3">
    <source>
        <dbReference type="ARBA" id="ARBA00022777"/>
    </source>
</evidence>
<dbReference type="PROSITE" id="PS00108">
    <property type="entry name" value="PROTEIN_KINASE_ST"/>
    <property type="match status" value="1"/>
</dbReference>
<reference evidence="9 10" key="1">
    <citation type="submission" date="2020-08" db="EMBL/GenBank/DDBJ databases">
        <title>Genomic Encyclopedia of Type Strains, Phase IV (KMG-IV): sequencing the most valuable type-strain genomes for metagenomic binning, comparative biology and taxonomic classification.</title>
        <authorList>
            <person name="Goeker M."/>
        </authorList>
    </citation>
    <scope>NUCLEOTIDE SEQUENCE [LARGE SCALE GENOMIC DNA]</scope>
    <source>
        <strain evidence="9 10">DSM 22368</strain>
    </source>
</reference>
<keyword evidence="7" id="KW-0812">Transmembrane</keyword>
<evidence type="ECO:0000256" key="4">
    <source>
        <dbReference type="ARBA" id="ARBA00022840"/>
    </source>
</evidence>
<dbReference type="AlphaFoldDB" id="A0A7X0JS00"/>
<dbReference type="Pfam" id="PF00069">
    <property type="entry name" value="Pkinase"/>
    <property type="match status" value="1"/>
</dbReference>
<feature type="transmembrane region" description="Helical" evidence="7">
    <location>
        <begin position="308"/>
        <end position="326"/>
    </location>
</feature>
<evidence type="ECO:0000313" key="10">
    <source>
        <dbReference type="Proteomes" id="UP000528457"/>
    </source>
</evidence>
<dbReference type="FunFam" id="3.30.200.20:FF:000042">
    <property type="entry name" value="Aurora kinase A"/>
    <property type="match status" value="1"/>
</dbReference>
<feature type="domain" description="Protein kinase" evidence="8">
    <location>
        <begin position="13"/>
        <end position="274"/>
    </location>
</feature>
<dbReference type="InterPro" id="IPR011990">
    <property type="entry name" value="TPR-like_helical_dom_sf"/>
</dbReference>
<keyword evidence="7" id="KW-0472">Membrane</keyword>
<dbReference type="Proteomes" id="UP000528457">
    <property type="component" value="Unassembled WGS sequence"/>
</dbReference>
<dbReference type="InterPro" id="IPR019734">
    <property type="entry name" value="TPR_rpt"/>
</dbReference>
<evidence type="ECO:0000259" key="8">
    <source>
        <dbReference type="PROSITE" id="PS50011"/>
    </source>
</evidence>
<dbReference type="InterPro" id="IPR008271">
    <property type="entry name" value="Ser/Thr_kinase_AS"/>
</dbReference>
<dbReference type="SMART" id="SM00028">
    <property type="entry name" value="TPR"/>
    <property type="match status" value="4"/>
</dbReference>
<dbReference type="PROSITE" id="PS00107">
    <property type="entry name" value="PROTEIN_KINASE_ATP"/>
    <property type="match status" value="1"/>
</dbReference>